<dbReference type="RefSeq" id="WP_345078400.1">
    <property type="nucleotide sequence ID" value="NZ_BAABFA010000005.1"/>
</dbReference>
<feature type="transmembrane region" description="Helical" evidence="1">
    <location>
        <begin position="134"/>
        <end position="151"/>
    </location>
</feature>
<keyword evidence="3" id="KW-1185">Reference proteome</keyword>
<name>A0ABP8N8J7_9BACT</name>
<keyword evidence="1" id="KW-1133">Transmembrane helix</keyword>
<dbReference type="Proteomes" id="UP001500067">
    <property type="component" value="Unassembled WGS sequence"/>
</dbReference>
<reference evidence="3" key="1">
    <citation type="journal article" date="2019" name="Int. J. Syst. Evol. Microbiol.">
        <title>The Global Catalogue of Microorganisms (GCM) 10K type strain sequencing project: providing services to taxonomists for standard genome sequencing and annotation.</title>
        <authorList>
            <consortium name="The Broad Institute Genomics Platform"/>
            <consortium name="The Broad Institute Genome Sequencing Center for Infectious Disease"/>
            <person name="Wu L."/>
            <person name="Ma J."/>
        </authorList>
    </citation>
    <scope>NUCLEOTIDE SEQUENCE [LARGE SCALE GENOMIC DNA]</scope>
    <source>
        <strain evidence="3">JCM 32105</strain>
    </source>
</reference>
<feature type="transmembrane region" description="Helical" evidence="1">
    <location>
        <begin position="107"/>
        <end position="128"/>
    </location>
</feature>
<gene>
    <name evidence="2" type="ORF">GCM10023093_06240</name>
</gene>
<organism evidence="2 3">
    <name type="scientific">Nemorincola caseinilytica</name>
    <dbReference type="NCBI Taxonomy" id="2054315"/>
    <lineage>
        <taxon>Bacteria</taxon>
        <taxon>Pseudomonadati</taxon>
        <taxon>Bacteroidota</taxon>
        <taxon>Chitinophagia</taxon>
        <taxon>Chitinophagales</taxon>
        <taxon>Chitinophagaceae</taxon>
        <taxon>Nemorincola</taxon>
    </lineage>
</organism>
<accession>A0ABP8N8J7</accession>
<feature type="transmembrane region" description="Helical" evidence="1">
    <location>
        <begin position="67"/>
        <end position="86"/>
    </location>
</feature>
<sequence>MNKQLLLPNKCRIAGLVLLPFSFAWMVAAYYDVKVFGFLDLRQKNGSSTSLLDTSDFLLSKGFHADLNLTVSILLTLAALFMAAFARERREDEYVRAVRLQALQISVYVNYVVLALACIFLYGGSFMLVVELDLFTIPIIFLLVYNYLLHVKPRFSNTADL</sequence>
<keyword evidence="1" id="KW-0812">Transmembrane</keyword>
<evidence type="ECO:0000313" key="2">
    <source>
        <dbReference type="EMBL" id="GAA4461489.1"/>
    </source>
</evidence>
<protein>
    <submittedName>
        <fullName evidence="2">Uncharacterized protein</fullName>
    </submittedName>
</protein>
<evidence type="ECO:0000256" key="1">
    <source>
        <dbReference type="SAM" id="Phobius"/>
    </source>
</evidence>
<dbReference type="EMBL" id="BAABFA010000005">
    <property type="protein sequence ID" value="GAA4461489.1"/>
    <property type="molecule type" value="Genomic_DNA"/>
</dbReference>
<evidence type="ECO:0000313" key="3">
    <source>
        <dbReference type="Proteomes" id="UP001500067"/>
    </source>
</evidence>
<comment type="caution">
    <text evidence="2">The sequence shown here is derived from an EMBL/GenBank/DDBJ whole genome shotgun (WGS) entry which is preliminary data.</text>
</comment>
<keyword evidence="1" id="KW-0472">Membrane</keyword>
<proteinExistence type="predicted"/>
<feature type="transmembrane region" description="Helical" evidence="1">
    <location>
        <begin position="12"/>
        <end position="31"/>
    </location>
</feature>